<feature type="binding site" evidence="5">
    <location>
        <position position="63"/>
    </location>
    <ligand>
        <name>Mn(2+)</name>
        <dbReference type="ChEBI" id="CHEBI:29035"/>
    </ligand>
</feature>
<comment type="similarity">
    <text evidence="1 6">Belongs to the iron/manganese superoxide dismutase family.</text>
</comment>
<keyword evidence="3 5" id="KW-0479">Metal-binding</keyword>
<feature type="binding site" evidence="5">
    <location>
        <position position="115"/>
    </location>
    <ligand>
        <name>Mn(2+)</name>
        <dbReference type="ChEBI" id="CHEBI:29035"/>
    </ligand>
</feature>
<name>A0A7L4UMR1_BALHA</name>
<dbReference type="PROSITE" id="PS00088">
    <property type="entry name" value="SOD_MN"/>
    <property type="match status" value="1"/>
</dbReference>
<dbReference type="EC" id="1.15.1.1" evidence="2 6"/>
<gene>
    <name evidence="9" type="ORF">C7377_1552</name>
</gene>
<evidence type="ECO:0000256" key="4">
    <source>
        <dbReference type="ARBA" id="ARBA00023002"/>
    </source>
</evidence>
<dbReference type="InterPro" id="IPR001189">
    <property type="entry name" value="Mn/Fe_SOD"/>
</dbReference>
<reference evidence="9 10" key="1">
    <citation type="submission" date="2018-05" db="EMBL/GenBank/DDBJ databases">
        <title>Genomic Encyclopedia of Type Strains, Phase IV (KMG-IV): sequencing the most valuable type-strain genomes for metagenomic binning, comparative biology and taxonomic classification.</title>
        <authorList>
            <person name="Goeker M."/>
        </authorList>
    </citation>
    <scope>NUCLEOTIDE SEQUENCE [LARGE SCALE GENOMIC DNA]</scope>
    <source>
        <strain evidence="9 10">DSM 28579</strain>
    </source>
</reference>
<comment type="caution">
    <text evidence="9">The sequence shown here is derived from an EMBL/GenBank/DDBJ whole genome shotgun (WGS) entry which is preliminary data.</text>
</comment>
<comment type="catalytic activity">
    <reaction evidence="6">
        <text>2 superoxide + 2 H(+) = H2O2 + O2</text>
        <dbReference type="Rhea" id="RHEA:20696"/>
        <dbReference type="ChEBI" id="CHEBI:15378"/>
        <dbReference type="ChEBI" id="CHEBI:15379"/>
        <dbReference type="ChEBI" id="CHEBI:16240"/>
        <dbReference type="ChEBI" id="CHEBI:18421"/>
        <dbReference type="EC" id="1.15.1.1"/>
    </reaction>
</comment>
<protein>
    <recommendedName>
        <fullName evidence="2 6">Superoxide dismutase</fullName>
        <ecNumber evidence="2 6">1.15.1.1</ecNumber>
    </recommendedName>
</protein>
<evidence type="ECO:0000259" key="7">
    <source>
        <dbReference type="Pfam" id="PF00081"/>
    </source>
</evidence>
<evidence type="ECO:0000313" key="9">
    <source>
        <dbReference type="EMBL" id="PVX49914.1"/>
    </source>
</evidence>
<dbReference type="PANTHER" id="PTHR43595">
    <property type="entry name" value="37S RIBOSOMAL PROTEIN S26, MITOCHONDRIAL"/>
    <property type="match status" value="1"/>
</dbReference>
<evidence type="ECO:0000259" key="8">
    <source>
        <dbReference type="Pfam" id="PF02777"/>
    </source>
</evidence>
<evidence type="ECO:0000313" key="10">
    <source>
        <dbReference type="Proteomes" id="UP000251835"/>
    </source>
</evidence>
<evidence type="ECO:0000256" key="3">
    <source>
        <dbReference type="ARBA" id="ARBA00022723"/>
    </source>
</evidence>
<dbReference type="AlphaFoldDB" id="A0A7L4UMR1"/>
<organism evidence="9 10">
    <name type="scientific">Balneicella halophila</name>
    <dbReference type="NCBI Taxonomy" id="1537566"/>
    <lineage>
        <taxon>Bacteria</taxon>
        <taxon>Pseudomonadati</taxon>
        <taxon>Bacteroidota</taxon>
        <taxon>Bacteroidia</taxon>
        <taxon>Bacteroidales</taxon>
        <taxon>Balneicellaceae</taxon>
        <taxon>Balneicella</taxon>
    </lineage>
</organism>
<feature type="binding site" evidence="5">
    <location>
        <position position="203"/>
    </location>
    <ligand>
        <name>Mn(2+)</name>
        <dbReference type="ChEBI" id="CHEBI:29035"/>
    </ligand>
</feature>
<dbReference type="InterPro" id="IPR036314">
    <property type="entry name" value="SOD_C_sf"/>
</dbReference>
<evidence type="ECO:0000256" key="5">
    <source>
        <dbReference type="PIRSR" id="PIRSR000349-1"/>
    </source>
</evidence>
<comment type="function">
    <text evidence="6">Destroys radicals which are normally produced within the cells and which are toxic to biological systems.</text>
</comment>
<dbReference type="SUPFAM" id="SSF54719">
    <property type="entry name" value="Fe,Mn superoxide dismutase (SOD), C-terminal domain"/>
    <property type="match status" value="1"/>
</dbReference>
<dbReference type="Gene3D" id="1.10.287.990">
    <property type="entry name" value="Fe,Mn superoxide dismutase (SOD) domain"/>
    <property type="match status" value="1"/>
</dbReference>
<feature type="domain" description="Manganese/iron superoxide dismutase N-terminal" evidence="7">
    <location>
        <begin position="38"/>
        <end position="122"/>
    </location>
</feature>
<dbReference type="SUPFAM" id="SSF46609">
    <property type="entry name" value="Fe,Mn superoxide dismutase (SOD), N-terminal domain"/>
    <property type="match status" value="1"/>
</dbReference>
<evidence type="ECO:0000256" key="2">
    <source>
        <dbReference type="ARBA" id="ARBA00012682"/>
    </source>
</evidence>
<dbReference type="PANTHER" id="PTHR43595:SF2">
    <property type="entry name" value="SMALL RIBOSOMAL SUBUNIT PROTEIN MS42"/>
    <property type="match status" value="1"/>
</dbReference>
<keyword evidence="4 6" id="KW-0560">Oxidoreductase</keyword>
<keyword evidence="10" id="KW-1185">Reference proteome</keyword>
<dbReference type="Pfam" id="PF02777">
    <property type="entry name" value="Sod_Fe_C"/>
    <property type="match status" value="1"/>
</dbReference>
<dbReference type="GO" id="GO:0004784">
    <property type="term" value="F:superoxide dismutase activity"/>
    <property type="evidence" value="ECO:0007669"/>
    <property type="project" value="UniProtKB-EC"/>
</dbReference>
<accession>A0A7L4UMR1</accession>
<feature type="binding site" evidence="5">
    <location>
        <position position="207"/>
    </location>
    <ligand>
        <name>Mn(2+)</name>
        <dbReference type="ChEBI" id="CHEBI:29035"/>
    </ligand>
</feature>
<dbReference type="Gene3D" id="3.55.40.20">
    <property type="entry name" value="Iron/manganese superoxide dismutase, C-terminal domain"/>
    <property type="match status" value="1"/>
</dbReference>
<dbReference type="FunFam" id="3.55.40.20:FF:000001">
    <property type="entry name" value="Superoxide dismutase"/>
    <property type="match status" value="1"/>
</dbReference>
<dbReference type="InterPro" id="IPR019833">
    <property type="entry name" value="Mn/Fe_SOD_BS"/>
</dbReference>
<sequence length="242" mass="27180">MKRKDFLVKTGIACVGVSLLPTVSCTNSKQKDTKQIGSFELPELGYPYDALEPAIDARTMEIHHSKHHAGYVKKLNKALENHQLKGQNIESICKNVTAKDKDTAVLNNAGGHYNHSLFWEVIKPGGSKNPEGDLMKRIKQDFGSYSTFEDEFSKAASSVFGSGWAWLITDNKGKLSITATENQENPLMENVVDQLGTPILGIDVWEHAYYLHYKNKRTDYISNFMSIINWDMVADKYQSSLS</sequence>
<dbReference type="PRINTS" id="PR01703">
    <property type="entry name" value="MNSODISMTASE"/>
</dbReference>
<evidence type="ECO:0000256" key="6">
    <source>
        <dbReference type="RuleBase" id="RU000414"/>
    </source>
</evidence>
<dbReference type="Proteomes" id="UP000251835">
    <property type="component" value="Unassembled WGS sequence"/>
</dbReference>
<dbReference type="PIRSF" id="PIRSF000349">
    <property type="entry name" value="SODismutase"/>
    <property type="match status" value="1"/>
</dbReference>
<dbReference type="GO" id="GO:0030145">
    <property type="term" value="F:manganese ion binding"/>
    <property type="evidence" value="ECO:0007669"/>
    <property type="project" value="UniProtKB-ARBA"/>
</dbReference>
<evidence type="ECO:0000256" key="1">
    <source>
        <dbReference type="ARBA" id="ARBA00008714"/>
    </source>
</evidence>
<dbReference type="EMBL" id="QENZ01000005">
    <property type="protein sequence ID" value="PVX49914.1"/>
    <property type="molecule type" value="Genomic_DNA"/>
</dbReference>
<proteinExistence type="inferred from homology"/>
<dbReference type="Pfam" id="PF00081">
    <property type="entry name" value="Sod_Fe_N"/>
    <property type="match status" value="1"/>
</dbReference>
<dbReference type="InterPro" id="IPR036324">
    <property type="entry name" value="Mn/Fe_SOD_N_sf"/>
</dbReference>
<dbReference type="InterPro" id="IPR019831">
    <property type="entry name" value="Mn/Fe_SOD_N"/>
</dbReference>
<dbReference type="RefSeq" id="WP_116496772.1">
    <property type="nucleotide sequence ID" value="NZ_QENZ01000005.1"/>
</dbReference>
<dbReference type="FunFam" id="1.10.287.990:FF:000001">
    <property type="entry name" value="Superoxide dismutase"/>
    <property type="match status" value="1"/>
</dbReference>
<feature type="domain" description="Manganese/iron superoxide dismutase C-terminal" evidence="8">
    <location>
        <begin position="130"/>
        <end position="235"/>
    </location>
</feature>
<dbReference type="GO" id="GO:0005737">
    <property type="term" value="C:cytoplasm"/>
    <property type="evidence" value="ECO:0007669"/>
    <property type="project" value="TreeGrafter"/>
</dbReference>
<dbReference type="InterPro" id="IPR019832">
    <property type="entry name" value="Mn/Fe_SOD_C"/>
</dbReference>